<dbReference type="AlphaFoldDB" id="A0A285VHU4"/>
<dbReference type="Proteomes" id="UP000219023">
    <property type="component" value="Unassembled WGS sequence"/>
</dbReference>
<sequence>MIGNFVQINGLNLGSINRETVAWILFVLNW</sequence>
<dbReference type="EMBL" id="OBQJ01000002">
    <property type="protein sequence ID" value="SOC53467.1"/>
    <property type="molecule type" value="Genomic_DNA"/>
</dbReference>
<reference evidence="1 2" key="1">
    <citation type="submission" date="2017-08" db="EMBL/GenBank/DDBJ databases">
        <authorList>
            <person name="de Groot N.N."/>
        </authorList>
    </citation>
    <scope>NUCLEOTIDE SEQUENCE [LARGE SCALE GENOMIC DNA]</scope>
    <source>
        <strain evidence="1 2">USBA 855</strain>
    </source>
</reference>
<gene>
    <name evidence="1" type="ORF">SAMN05421509_102380</name>
</gene>
<protein>
    <submittedName>
        <fullName evidence="1">Uncharacterized protein</fullName>
    </submittedName>
</protein>
<accession>A0A285VHU4</accession>
<evidence type="ECO:0000313" key="1">
    <source>
        <dbReference type="EMBL" id="SOC53467.1"/>
    </source>
</evidence>
<proteinExistence type="predicted"/>
<organism evidence="1 2">
    <name type="scientific">Chromohalobacter canadensis</name>
    <dbReference type="NCBI Taxonomy" id="141389"/>
    <lineage>
        <taxon>Bacteria</taxon>
        <taxon>Pseudomonadati</taxon>
        <taxon>Pseudomonadota</taxon>
        <taxon>Gammaproteobacteria</taxon>
        <taxon>Oceanospirillales</taxon>
        <taxon>Halomonadaceae</taxon>
        <taxon>Chromohalobacter</taxon>
    </lineage>
</organism>
<name>A0A285VHU4_9GAMM</name>
<evidence type="ECO:0000313" key="2">
    <source>
        <dbReference type="Proteomes" id="UP000219023"/>
    </source>
</evidence>